<name>A0AAD5BKP0_AMBAR</name>
<dbReference type="EMBL" id="JAMZMK010012115">
    <property type="protein sequence ID" value="KAI7724966.1"/>
    <property type="molecule type" value="Genomic_DNA"/>
</dbReference>
<evidence type="ECO:0000313" key="1">
    <source>
        <dbReference type="EMBL" id="KAI7724966.1"/>
    </source>
</evidence>
<sequence>FSFNPNHTPYQPQPIHSALFFLVGDLPAPTHQHQDLAIAFRFRFMCTVRHLQTRALLKQLPSFVARGRQGDKYRVSVALKEINGLNGSRGPPPVIS</sequence>
<evidence type="ECO:0000313" key="2">
    <source>
        <dbReference type="Proteomes" id="UP001206925"/>
    </source>
</evidence>
<organism evidence="1 2">
    <name type="scientific">Ambrosia artemisiifolia</name>
    <name type="common">Common ragweed</name>
    <dbReference type="NCBI Taxonomy" id="4212"/>
    <lineage>
        <taxon>Eukaryota</taxon>
        <taxon>Viridiplantae</taxon>
        <taxon>Streptophyta</taxon>
        <taxon>Embryophyta</taxon>
        <taxon>Tracheophyta</taxon>
        <taxon>Spermatophyta</taxon>
        <taxon>Magnoliopsida</taxon>
        <taxon>eudicotyledons</taxon>
        <taxon>Gunneridae</taxon>
        <taxon>Pentapetalae</taxon>
        <taxon>asterids</taxon>
        <taxon>campanulids</taxon>
        <taxon>Asterales</taxon>
        <taxon>Asteraceae</taxon>
        <taxon>Asteroideae</taxon>
        <taxon>Heliantheae alliance</taxon>
        <taxon>Heliantheae</taxon>
        <taxon>Ambrosia</taxon>
    </lineage>
</organism>
<protein>
    <submittedName>
        <fullName evidence="1">Uncharacterized protein</fullName>
    </submittedName>
</protein>
<comment type="caution">
    <text evidence="1">The sequence shown here is derived from an EMBL/GenBank/DDBJ whole genome shotgun (WGS) entry which is preliminary data.</text>
</comment>
<gene>
    <name evidence="1" type="ORF">M8C21_018885</name>
</gene>
<dbReference type="AlphaFoldDB" id="A0AAD5BKP0"/>
<dbReference type="Proteomes" id="UP001206925">
    <property type="component" value="Unassembled WGS sequence"/>
</dbReference>
<keyword evidence="2" id="KW-1185">Reference proteome</keyword>
<accession>A0AAD5BKP0</accession>
<feature type="non-terminal residue" evidence="1">
    <location>
        <position position="1"/>
    </location>
</feature>
<proteinExistence type="predicted"/>
<reference evidence="1" key="1">
    <citation type="submission" date="2022-06" db="EMBL/GenBank/DDBJ databases">
        <title>Uncovering the hologenomic basis of an extraordinary plant invasion.</title>
        <authorList>
            <person name="Bieker V.C."/>
            <person name="Martin M.D."/>
            <person name="Gilbert T."/>
            <person name="Hodgins K."/>
            <person name="Battlay P."/>
            <person name="Petersen B."/>
            <person name="Wilson J."/>
        </authorList>
    </citation>
    <scope>NUCLEOTIDE SEQUENCE</scope>
    <source>
        <strain evidence="1">AA19_3_7</strain>
        <tissue evidence="1">Leaf</tissue>
    </source>
</reference>
<feature type="non-terminal residue" evidence="1">
    <location>
        <position position="96"/>
    </location>
</feature>